<dbReference type="STRING" id="29655.A0A0K9NMK3"/>
<evidence type="ECO:0000259" key="6">
    <source>
        <dbReference type="PROSITE" id="PS51518"/>
    </source>
</evidence>
<dbReference type="InterPro" id="IPR037802">
    <property type="entry name" value="SGF29"/>
</dbReference>
<dbReference type="Gene3D" id="2.30.30.140">
    <property type="match status" value="2"/>
</dbReference>
<dbReference type="FunFam" id="2.30.30.140:FF:000061">
    <property type="entry name" value="SAGA-associated factor 29 isoform X6"/>
    <property type="match status" value="1"/>
</dbReference>
<proteinExistence type="predicted"/>
<dbReference type="InterPro" id="IPR047287">
    <property type="entry name" value="Tudor_SGF29_rpt2"/>
</dbReference>
<dbReference type="InterPro" id="IPR010750">
    <property type="entry name" value="SGF29_tudor-like_dom"/>
</dbReference>
<organism evidence="7 8">
    <name type="scientific">Zostera marina</name>
    <name type="common">Eelgrass</name>
    <dbReference type="NCBI Taxonomy" id="29655"/>
    <lineage>
        <taxon>Eukaryota</taxon>
        <taxon>Viridiplantae</taxon>
        <taxon>Streptophyta</taxon>
        <taxon>Embryophyta</taxon>
        <taxon>Tracheophyta</taxon>
        <taxon>Spermatophyta</taxon>
        <taxon>Magnoliopsida</taxon>
        <taxon>Liliopsida</taxon>
        <taxon>Zosteraceae</taxon>
        <taxon>Zostera</taxon>
    </lineage>
</organism>
<dbReference type="PANTHER" id="PTHR21539">
    <property type="entry name" value="SAGA-ASSOCIATED FACTOR 29"/>
    <property type="match status" value="1"/>
</dbReference>
<feature type="region of interest" description="Disordered" evidence="5">
    <location>
        <begin position="108"/>
        <end position="130"/>
    </location>
</feature>
<dbReference type="GO" id="GO:0005634">
    <property type="term" value="C:nucleus"/>
    <property type="evidence" value="ECO:0007669"/>
    <property type="project" value="UniProtKB-SubCell"/>
</dbReference>
<gene>
    <name evidence="7" type="ORF">ZOSMA_87G00530</name>
</gene>
<comment type="caution">
    <text evidence="7">The sequence shown here is derived from an EMBL/GenBank/DDBJ whole genome shotgun (WGS) entry which is preliminary data.</text>
</comment>
<feature type="domain" description="SGF29 C-terminal" evidence="6">
    <location>
        <begin position="125"/>
        <end position="266"/>
    </location>
</feature>
<dbReference type="Proteomes" id="UP000036987">
    <property type="component" value="Unassembled WGS sequence"/>
</dbReference>
<dbReference type="CDD" id="cd20394">
    <property type="entry name" value="Tudor_SGF29_rpt2"/>
    <property type="match status" value="1"/>
</dbReference>
<keyword evidence="2" id="KW-0805">Transcription regulation</keyword>
<evidence type="ECO:0000313" key="7">
    <source>
        <dbReference type="EMBL" id="KMZ57307.1"/>
    </source>
</evidence>
<dbReference type="CDD" id="cd20393">
    <property type="entry name" value="Tudor_SGF29_rpt1"/>
    <property type="match status" value="1"/>
</dbReference>
<evidence type="ECO:0000313" key="8">
    <source>
        <dbReference type="Proteomes" id="UP000036987"/>
    </source>
</evidence>
<keyword evidence="3" id="KW-0804">Transcription</keyword>
<keyword evidence="8" id="KW-1185">Reference proteome</keyword>
<dbReference type="GO" id="GO:0000124">
    <property type="term" value="C:SAGA complex"/>
    <property type="evidence" value="ECO:0000318"/>
    <property type="project" value="GO_Central"/>
</dbReference>
<evidence type="ECO:0000256" key="5">
    <source>
        <dbReference type="SAM" id="MobiDB-lite"/>
    </source>
</evidence>
<dbReference type="AlphaFoldDB" id="A0A0K9NMK3"/>
<evidence type="ECO:0000256" key="4">
    <source>
        <dbReference type="ARBA" id="ARBA00023242"/>
    </source>
</evidence>
<accession>A0A0K9NMK3</accession>
<protein>
    <submittedName>
        <fullName evidence="7">SGF29 tudor-like domain</fullName>
    </submittedName>
</protein>
<sequence length="266" mass="30290">MGTMNDTITESLEKAKELDQLRKDQEEIIVEINKIHKKLSINPDMIEKAGDGLLLKLRSLYAHAKELADTEVNTAEALLSLLDSLPVSGMSATQRRKIENEHKRRRLKCDSDIPRPPPASMRSHEQGAGLKGEQVAARVNDEEKAEWFVVKVINYDKDTKEYEVLDEDPGDDEESVQKKYKLPVSRIIPFPKRNDPSSIPDFPQGRNVLAVYPGTTALYKATVVNQRKRKLDDYLLEFEDDEENGAMPQRIVPFFRVVALPEGHRQ</sequence>
<keyword evidence="4" id="KW-0539">Nucleus</keyword>
<name>A0A0K9NMK3_ZOSMR</name>
<dbReference type="EMBL" id="LFYR01002091">
    <property type="protein sequence ID" value="KMZ57307.1"/>
    <property type="molecule type" value="Genomic_DNA"/>
</dbReference>
<dbReference type="PANTHER" id="PTHR21539:SF0">
    <property type="entry name" value="SAGA-ASSOCIATED FACTOR 29"/>
    <property type="match status" value="1"/>
</dbReference>
<dbReference type="PROSITE" id="PS51518">
    <property type="entry name" value="SGF29_C"/>
    <property type="match status" value="1"/>
</dbReference>
<evidence type="ECO:0000256" key="1">
    <source>
        <dbReference type="ARBA" id="ARBA00004123"/>
    </source>
</evidence>
<dbReference type="OrthoDB" id="10265994at2759"/>
<dbReference type="Pfam" id="PF07039">
    <property type="entry name" value="SGF29_Tudor"/>
    <property type="match status" value="1"/>
</dbReference>
<comment type="subcellular location">
    <subcellularLocation>
        <location evidence="1">Nucleus</location>
    </subcellularLocation>
</comment>
<dbReference type="InterPro" id="IPR047288">
    <property type="entry name" value="Tudor_SGF29_rpt1"/>
</dbReference>
<dbReference type="OMA" id="EPTYIAK"/>
<evidence type="ECO:0000256" key="2">
    <source>
        <dbReference type="ARBA" id="ARBA00023015"/>
    </source>
</evidence>
<reference evidence="8" key="1">
    <citation type="journal article" date="2016" name="Nature">
        <title>The genome of the seagrass Zostera marina reveals angiosperm adaptation to the sea.</title>
        <authorList>
            <person name="Olsen J.L."/>
            <person name="Rouze P."/>
            <person name="Verhelst B."/>
            <person name="Lin Y.-C."/>
            <person name="Bayer T."/>
            <person name="Collen J."/>
            <person name="Dattolo E."/>
            <person name="De Paoli E."/>
            <person name="Dittami S."/>
            <person name="Maumus F."/>
            <person name="Michel G."/>
            <person name="Kersting A."/>
            <person name="Lauritano C."/>
            <person name="Lohaus R."/>
            <person name="Toepel M."/>
            <person name="Tonon T."/>
            <person name="Vanneste K."/>
            <person name="Amirebrahimi M."/>
            <person name="Brakel J."/>
            <person name="Bostroem C."/>
            <person name="Chovatia M."/>
            <person name="Grimwood J."/>
            <person name="Jenkins J.W."/>
            <person name="Jueterbock A."/>
            <person name="Mraz A."/>
            <person name="Stam W.T."/>
            <person name="Tice H."/>
            <person name="Bornberg-Bauer E."/>
            <person name="Green P.J."/>
            <person name="Pearson G.A."/>
            <person name="Procaccini G."/>
            <person name="Duarte C.M."/>
            <person name="Schmutz J."/>
            <person name="Reusch T.B.H."/>
            <person name="Van de Peer Y."/>
        </authorList>
    </citation>
    <scope>NUCLEOTIDE SEQUENCE [LARGE SCALE GENOMIC DNA]</scope>
    <source>
        <strain evidence="8">cv. Finnish</strain>
    </source>
</reference>
<evidence type="ECO:0000256" key="3">
    <source>
        <dbReference type="ARBA" id="ARBA00023163"/>
    </source>
</evidence>